<dbReference type="KEGG" id="hadh:FRZ61_00330"/>
<comment type="pathway">
    <text evidence="1 10">Nucleoside biosynthesis; alpha-ribazole biosynthesis; alpha-ribazole from 5,6-dimethylbenzimidazole: step 1/2.</text>
</comment>
<evidence type="ECO:0000313" key="12">
    <source>
        <dbReference type="EMBL" id="QEX20119.1"/>
    </source>
</evidence>
<dbReference type="PANTHER" id="PTHR43463:SF1">
    <property type="entry name" value="NICOTINATE-NUCLEOTIDE--DIMETHYLBENZIMIDAZOLE PHOSPHORIBOSYLTRANSFERASE"/>
    <property type="match status" value="1"/>
</dbReference>
<dbReference type="InterPro" id="IPR036087">
    <property type="entry name" value="Nict_dMeBzImd_PRibTrfase_sf"/>
</dbReference>
<dbReference type="CDD" id="cd02439">
    <property type="entry name" value="DMB-PRT_CobT"/>
    <property type="match status" value="1"/>
</dbReference>
<evidence type="ECO:0000313" key="13">
    <source>
        <dbReference type="Proteomes" id="UP000325797"/>
    </source>
</evidence>
<dbReference type="Gene3D" id="1.10.1610.10">
    <property type="match status" value="1"/>
</dbReference>
<dbReference type="EMBL" id="CP042582">
    <property type="protein sequence ID" value="QEX20119.1"/>
    <property type="molecule type" value="Genomic_DNA"/>
</dbReference>
<dbReference type="GO" id="GO:0008939">
    <property type="term" value="F:nicotinate-nucleotide-dimethylbenzimidazole phosphoribosyltransferase activity"/>
    <property type="evidence" value="ECO:0007669"/>
    <property type="project" value="UniProtKB-UniRule"/>
</dbReference>
<evidence type="ECO:0000256" key="6">
    <source>
        <dbReference type="ARBA" id="ARBA00022676"/>
    </source>
</evidence>
<evidence type="ECO:0000256" key="2">
    <source>
        <dbReference type="ARBA" id="ARBA00007110"/>
    </source>
</evidence>
<evidence type="ECO:0000256" key="8">
    <source>
        <dbReference type="ARBA" id="ARBA00030686"/>
    </source>
</evidence>
<dbReference type="InterPro" id="IPR017846">
    <property type="entry name" value="Nict_dMeBzImd_PRibTrfase_bact"/>
</dbReference>
<organism evidence="12 13">
    <name type="scientific">Hypericibacter adhaerens</name>
    <dbReference type="NCBI Taxonomy" id="2602016"/>
    <lineage>
        <taxon>Bacteria</taxon>
        <taxon>Pseudomonadati</taxon>
        <taxon>Pseudomonadota</taxon>
        <taxon>Alphaproteobacteria</taxon>
        <taxon>Rhodospirillales</taxon>
        <taxon>Dongiaceae</taxon>
        <taxon>Hypericibacter</taxon>
    </lineage>
</organism>
<feature type="active site" description="Proton acceptor" evidence="10">
    <location>
        <position position="322"/>
    </location>
</feature>
<comment type="similarity">
    <text evidence="2 10">Belongs to the CobT family.</text>
</comment>
<accession>A0A5J6MS51</accession>
<keyword evidence="6 10" id="KW-0328">Glycosyltransferase</keyword>
<dbReference type="OrthoDB" id="9781491at2"/>
<evidence type="ECO:0000256" key="10">
    <source>
        <dbReference type="HAMAP-Rule" id="MF_00230"/>
    </source>
</evidence>
<feature type="compositionally biased region" description="Low complexity" evidence="11">
    <location>
        <begin position="9"/>
        <end position="20"/>
    </location>
</feature>
<keyword evidence="5 10" id="KW-0169">Cobalamin biosynthesis</keyword>
<dbReference type="InterPro" id="IPR023195">
    <property type="entry name" value="Nict_dMeBzImd_PRibTrfase_N"/>
</dbReference>
<dbReference type="Proteomes" id="UP000325797">
    <property type="component" value="Chromosome"/>
</dbReference>
<dbReference type="SUPFAM" id="SSF52733">
    <property type="entry name" value="Nicotinate mononucleotide:5,6-dimethylbenzimidazole phosphoribosyltransferase (CobT)"/>
    <property type="match status" value="1"/>
</dbReference>
<gene>
    <name evidence="10 12" type="primary">cobT</name>
    <name evidence="12" type="ORF">FRZ61_00330</name>
</gene>
<evidence type="ECO:0000256" key="11">
    <source>
        <dbReference type="SAM" id="MobiDB-lite"/>
    </source>
</evidence>
<keyword evidence="7 10" id="KW-0808">Transferase</keyword>
<dbReference type="EC" id="2.4.2.21" evidence="3 10"/>
<dbReference type="GO" id="GO:0009236">
    <property type="term" value="P:cobalamin biosynthetic process"/>
    <property type="evidence" value="ECO:0007669"/>
    <property type="project" value="UniProtKB-UniRule"/>
</dbReference>
<evidence type="ECO:0000256" key="9">
    <source>
        <dbReference type="ARBA" id="ARBA00047340"/>
    </source>
</evidence>
<dbReference type="Gene3D" id="3.40.50.10210">
    <property type="match status" value="1"/>
</dbReference>
<protein>
    <recommendedName>
        <fullName evidence="4 10">Nicotinate-nucleotide--dimethylbenzimidazole phosphoribosyltransferase</fullName>
        <shortName evidence="10">NN:DBI PRT</shortName>
        <ecNumber evidence="3 10">2.4.2.21</ecNumber>
    </recommendedName>
    <alternativeName>
        <fullName evidence="8 10">N(1)-alpha-phosphoribosyltransferase</fullName>
    </alternativeName>
</protein>
<dbReference type="UniPathway" id="UPA00061">
    <property type="reaction ID" value="UER00516"/>
</dbReference>
<name>A0A5J6MS51_9PROT</name>
<comment type="catalytic activity">
    <reaction evidence="9 10">
        <text>5,6-dimethylbenzimidazole + nicotinate beta-D-ribonucleotide = alpha-ribazole 5'-phosphate + nicotinate + H(+)</text>
        <dbReference type="Rhea" id="RHEA:11196"/>
        <dbReference type="ChEBI" id="CHEBI:15378"/>
        <dbReference type="ChEBI" id="CHEBI:15890"/>
        <dbReference type="ChEBI" id="CHEBI:32544"/>
        <dbReference type="ChEBI" id="CHEBI:57502"/>
        <dbReference type="ChEBI" id="CHEBI:57918"/>
        <dbReference type="EC" id="2.4.2.21"/>
    </reaction>
</comment>
<reference evidence="12 13" key="1">
    <citation type="submission" date="2019-08" db="EMBL/GenBank/DDBJ databases">
        <title>Hyperibacter terrae gen. nov., sp. nov. and Hyperibacter viscosus sp. nov., two new members in the family Rhodospirillaceae isolated from the rhizosphere of Hypericum perforatum.</title>
        <authorList>
            <person name="Noviana Z."/>
        </authorList>
    </citation>
    <scope>NUCLEOTIDE SEQUENCE [LARGE SCALE GENOMIC DNA]</scope>
    <source>
        <strain evidence="12 13">R5959</strain>
    </source>
</reference>
<evidence type="ECO:0000256" key="1">
    <source>
        <dbReference type="ARBA" id="ARBA00005049"/>
    </source>
</evidence>
<keyword evidence="13" id="KW-1185">Reference proteome</keyword>
<evidence type="ECO:0000256" key="4">
    <source>
        <dbReference type="ARBA" id="ARBA00015486"/>
    </source>
</evidence>
<dbReference type="NCBIfam" id="NF000996">
    <property type="entry name" value="PRK00105.1"/>
    <property type="match status" value="1"/>
</dbReference>
<evidence type="ECO:0000256" key="5">
    <source>
        <dbReference type="ARBA" id="ARBA00022573"/>
    </source>
</evidence>
<dbReference type="HAMAP" id="MF_00230">
    <property type="entry name" value="CobT"/>
    <property type="match status" value="1"/>
</dbReference>
<dbReference type="AlphaFoldDB" id="A0A5J6MS51"/>
<comment type="function">
    <text evidence="10">Catalyzes the synthesis of alpha-ribazole-5'-phosphate from nicotinate mononucleotide (NAMN) and 5,6-dimethylbenzimidazole (DMB).</text>
</comment>
<dbReference type="NCBIfam" id="TIGR03160">
    <property type="entry name" value="cobT_DBIPRT"/>
    <property type="match status" value="1"/>
</dbReference>
<dbReference type="InterPro" id="IPR003200">
    <property type="entry name" value="Nict_dMeBzImd_PRibTrfase"/>
</dbReference>
<feature type="region of interest" description="Disordered" evidence="11">
    <location>
        <begin position="1"/>
        <end position="20"/>
    </location>
</feature>
<evidence type="ECO:0000256" key="7">
    <source>
        <dbReference type="ARBA" id="ARBA00022679"/>
    </source>
</evidence>
<evidence type="ECO:0000256" key="3">
    <source>
        <dbReference type="ARBA" id="ARBA00011991"/>
    </source>
</evidence>
<dbReference type="Pfam" id="PF02277">
    <property type="entry name" value="DBI_PRT"/>
    <property type="match status" value="1"/>
</dbReference>
<dbReference type="PANTHER" id="PTHR43463">
    <property type="entry name" value="NICOTINATE-NUCLEOTIDE--DIMETHYLBENZIMIDAZOLE PHOSPHORIBOSYLTRANSFERASE"/>
    <property type="match status" value="1"/>
</dbReference>
<proteinExistence type="inferred from homology"/>
<sequence>MPNEPKDGQPAPNNPANDQPAASFAEIRAVIAQWAGPDLAAGTLAAAREGQLTKPPGALGRLEEIVQWLCEWQGRHPPRLDRPRVAVFAGNHGVAARGVSAFPAEVTKQMVANFVAGGAAVNQLCRAVDAELRVYEMALDDPTEDFTRAPALSEEECARAMSYGMMVVEPGIDLLCLGEMGIANTTSGSALAAAVVGGTGSDWAGPGTGVAGSALAKKIAVIDEGLALHRAHFKDPLEILRRLGGRELAAIAGAVIAARLARVPVLLDGFACTAAAAVLRGIDPRALDHCMVAHVSAEPGHKRLLEAIGKRALVDLGMRLGEASGATLAIGILKAAVACHTGMATFAEAGVSGKDG</sequence>
<dbReference type="RefSeq" id="WP_151114387.1">
    <property type="nucleotide sequence ID" value="NZ_CP042582.1"/>
</dbReference>